<proteinExistence type="predicted"/>
<dbReference type="OrthoDB" id="9792005at2"/>
<reference evidence="1 2" key="1">
    <citation type="submission" date="2017-06" db="EMBL/GenBank/DDBJ databases">
        <title>Draft genome sequence of anaerobic fermentative bacterium Anaeromicrobium sediminis DY2726D isolated from West Pacific Ocean sediments.</title>
        <authorList>
            <person name="Zeng X."/>
        </authorList>
    </citation>
    <scope>NUCLEOTIDE SEQUENCE [LARGE SCALE GENOMIC DNA]</scope>
    <source>
        <strain evidence="1 2">DY2726D</strain>
    </source>
</reference>
<dbReference type="Pfam" id="PF02423">
    <property type="entry name" value="OCD_Mu_crystall"/>
    <property type="match status" value="1"/>
</dbReference>
<dbReference type="PIRSF" id="PIRSF001439">
    <property type="entry name" value="CryM"/>
    <property type="match status" value="1"/>
</dbReference>
<dbReference type="SUPFAM" id="SSF51735">
    <property type="entry name" value="NAD(P)-binding Rossmann-fold domains"/>
    <property type="match status" value="1"/>
</dbReference>
<dbReference type="Gene3D" id="3.30.1780.10">
    <property type="entry name" value="ornithine cyclodeaminase, domain 1"/>
    <property type="match status" value="1"/>
</dbReference>
<dbReference type="InterPro" id="IPR036291">
    <property type="entry name" value="NAD(P)-bd_dom_sf"/>
</dbReference>
<gene>
    <name evidence="1" type="ORF">CCE28_04885</name>
</gene>
<comment type="caution">
    <text evidence="1">The sequence shown here is derived from an EMBL/GenBank/DDBJ whole genome shotgun (WGS) entry which is preliminary data.</text>
</comment>
<dbReference type="InterPro" id="IPR023401">
    <property type="entry name" value="ODC_N"/>
</dbReference>
<dbReference type="Proteomes" id="UP000216024">
    <property type="component" value="Unassembled WGS sequence"/>
</dbReference>
<organism evidence="1 2">
    <name type="scientific">Anaeromicrobium sediminis</name>
    <dbReference type="NCBI Taxonomy" id="1478221"/>
    <lineage>
        <taxon>Bacteria</taxon>
        <taxon>Bacillati</taxon>
        <taxon>Bacillota</taxon>
        <taxon>Clostridia</taxon>
        <taxon>Peptostreptococcales</taxon>
        <taxon>Thermotaleaceae</taxon>
        <taxon>Anaeromicrobium</taxon>
    </lineage>
</organism>
<evidence type="ECO:0000313" key="1">
    <source>
        <dbReference type="EMBL" id="PAB60237.1"/>
    </source>
</evidence>
<dbReference type="GO" id="GO:0005737">
    <property type="term" value="C:cytoplasm"/>
    <property type="evidence" value="ECO:0007669"/>
    <property type="project" value="TreeGrafter"/>
</dbReference>
<dbReference type="Gene3D" id="3.40.50.720">
    <property type="entry name" value="NAD(P)-binding Rossmann-like Domain"/>
    <property type="match status" value="1"/>
</dbReference>
<dbReference type="PANTHER" id="PTHR13812">
    <property type="entry name" value="KETIMINE REDUCTASE MU-CRYSTALLIN"/>
    <property type="match status" value="1"/>
</dbReference>
<evidence type="ECO:0000313" key="2">
    <source>
        <dbReference type="Proteomes" id="UP000216024"/>
    </source>
</evidence>
<name>A0A267MLD3_9FIRM</name>
<dbReference type="PANTHER" id="PTHR13812:SF19">
    <property type="entry name" value="KETIMINE REDUCTASE MU-CRYSTALLIN"/>
    <property type="match status" value="1"/>
</dbReference>
<dbReference type="RefSeq" id="WP_095131561.1">
    <property type="nucleotide sequence ID" value="NZ_NIBG01000003.1"/>
</dbReference>
<dbReference type="InterPro" id="IPR003462">
    <property type="entry name" value="ODC_Mu_crystall"/>
</dbReference>
<dbReference type="AlphaFoldDB" id="A0A267MLD3"/>
<accession>A0A267MLD3</accession>
<protein>
    <submittedName>
        <fullName evidence="1">Ornithine cyclodeaminase family protein</fullName>
    </submittedName>
</protein>
<sequence>MFKVKVLNQEVIKKTLGMKQVIEGVEKVYTLKAEKRAHVWPMIFHEFEPGVADMDIKSGYLKDADIYGLKLVSWYGENPKKDLPPLIGTTLLFNMKTGAPMGLLSAEHITGMRTGAAGAIGAKYLANKDAENFLMVGTGHQAPFQIAAILMAMENIKTVRLYDPLNFEKAKELEGNIKGLLKEEFLQYYKEDEETYNALKKKFNVAFEAVEDLEDAVKKSEVITTATPSRKPMIMKEWVKPGTHISCVGADMSGKQEIDENIFGVAKVIVDDVNQATNVGETEMPIKKGIIDESHIIGEIGEVMLGNIKGRTSESDITVYDSTGIALQDLMISNLAIHIAKEKNIGEEILL</sequence>
<dbReference type="EMBL" id="NIBG01000003">
    <property type="protein sequence ID" value="PAB60237.1"/>
    <property type="molecule type" value="Genomic_DNA"/>
</dbReference>
<keyword evidence="2" id="KW-1185">Reference proteome</keyword>